<accession>A0A7G9QVG3</accession>
<name>A0A7G9QVG3_9GAMM</name>
<feature type="transmembrane region" description="Helical" evidence="1">
    <location>
        <begin position="101"/>
        <end position="119"/>
    </location>
</feature>
<feature type="transmembrane region" description="Helical" evidence="1">
    <location>
        <begin position="12"/>
        <end position="34"/>
    </location>
</feature>
<organism evidence="2 3">
    <name type="scientific">Thermomonas brevis</name>
    <dbReference type="NCBI Taxonomy" id="215691"/>
    <lineage>
        <taxon>Bacteria</taxon>
        <taxon>Pseudomonadati</taxon>
        <taxon>Pseudomonadota</taxon>
        <taxon>Gammaproteobacteria</taxon>
        <taxon>Lysobacterales</taxon>
        <taxon>Lysobacteraceae</taxon>
        <taxon>Thermomonas</taxon>
    </lineage>
</organism>
<evidence type="ECO:0000313" key="3">
    <source>
        <dbReference type="Proteomes" id="UP000515977"/>
    </source>
</evidence>
<keyword evidence="3" id="KW-1185">Reference proteome</keyword>
<reference evidence="2 3" key="1">
    <citation type="submission" date="2020-08" db="EMBL/GenBank/DDBJ databases">
        <title>Genome sequence of Thermomonas brevis KACC 16975T.</title>
        <authorList>
            <person name="Hyun D.-W."/>
            <person name="Bae J.-W."/>
        </authorList>
    </citation>
    <scope>NUCLEOTIDE SEQUENCE [LARGE SCALE GENOMIC DNA]</scope>
    <source>
        <strain evidence="2 3">KACC 16975</strain>
    </source>
</reference>
<proteinExistence type="predicted"/>
<feature type="transmembrane region" description="Helical" evidence="1">
    <location>
        <begin position="73"/>
        <end position="95"/>
    </location>
</feature>
<evidence type="ECO:0000256" key="1">
    <source>
        <dbReference type="SAM" id="Phobius"/>
    </source>
</evidence>
<protein>
    <submittedName>
        <fullName evidence="2">DUF423 domain-containing protein</fullName>
    </submittedName>
</protein>
<dbReference type="InterPro" id="IPR006696">
    <property type="entry name" value="DUF423"/>
</dbReference>
<keyword evidence="1" id="KW-0812">Transmembrane</keyword>
<dbReference type="Pfam" id="PF04241">
    <property type="entry name" value="DUF423"/>
    <property type="match status" value="1"/>
</dbReference>
<dbReference type="RefSeq" id="WP_187571085.1">
    <property type="nucleotide sequence ID" value="NZ_CP060711.1"/>
</dbReference>
<sequence length="124" mass="12626">MNAHGTPAFVVLRRYLAAIGSLLAGLSVALSAYAMHAAEPAAQGRMLQAAVFAFAHGLALTALAPLAQRLAGLLALAMLLAGAFLFCGSLLAAALLGLSPMLAPFGGALMIAGWLLHAYDRLRG</sequence>
<evidence type="ECO:0000313" key="2">
    <source>
        <dbReference type="EMBL" id="QNN47338.1"/>
    </source>
</evidence>
<keyword evidence="1" id="KW-0472">Membrane</keyword>
<keyword evidence="1" id="KW-1133">Transmembrane helix</keyword>
<dbReference type="Proteomes" id="UP000515977">
    <property type="component" value="Chromosome"/>
</dbReference>
<feature type="transmembrane region" description="Helical" evidence="1">
    <location>
        <begin position="46"/>
        <end position="66"/>
    </location>
</feature>
<dbReference type="AlphaFoldDB" id="A0A7G9QVG3"/>
<gene>
    <name evidence="2" type="ORF">H9L17_04070</name>
</gene>
<dbReference type="EMBL" id="CP060711">
    <property type="protein sequence ID" value="QNN47338.1"/>
    <property type="molecule type" value="Genomic_DNA"/>
</dbReference>
<dbReference type="KEGG" id="tbv:H9L17_04070"/>